<reference evidence="3" key="1">
    <citation type="journal article" date="2013" name="Genome Announc.">
        <title>Genome sequence of the food spoilage yeast Zygosaccharomyces bailii CLIB 213(T).</title>
        <authorList>
            <person name="Galeote V."/>
            <person name="Bigey F."/>
            <person name="Devillers H."/>
            <person name="Neuveglise C."/>
            <person name="Dequin S."/>
        </authorList>
    </citation>
    <scope>NUCLEOTIDE SEQUENCE [LARGE SCALE GENOMIC DNA]</scope>
    <source>
        <strain evidence="3">CLIB 213 / ATCC 58445 / CBS 680 / CCRC 21525 / NBRC 1098 / NCYC 1416 / NRRL Y-2227</strain>
    </source>
</reference>
<sequence length="327" mass="37348">MAVFRRFASTEAKKKLHEFFTYHTTKSTLKPWIYRPKNANILLTMDLKDPATNAPLKPREPIQPLSRKVLDQYIASVEPGSRELVEWFKLWTNVSPRKRALWNYLSSEHLQNMLMQSFFRIGSYAGLVRTLYCNKENFLKAHNINALDVEHFFNTILVCNLHRNRALGFNDPLVAQKKLVNAWANVTLRKNESGLTNSLIQALAKQQNIKSIPELSGLKAATVSLPELPLEESQGKMAAQLGEFKFLYLTARTIAEFDPETDAAIHDFIKRYQSYLQNLGAKDIYESSVEDLERLLATRQANNETTTDNQDSVSNAEFTEQSPPAHT</sequence>
<feature type="region of interest" description="Disordered" evidence="1">
    <location>
        <begin position="299"/>
        <end position="327"/>
    </location>
</feature>
<gene>
    <name evidence="2" type="ORF">BN860_10352g</name>
</gene>
<dbReference type="CDD" id="cd23704">
    <property type="entry name" value="mS44"/>
    <property type="match status" value="1"/>
</dbReference>
<evidence type="ECO:0000313" key="2">
    <source>
        <dbReference type="EMBL" id="CDF89692.1"/>
    </source>
</evidence>
<accession>A0A8J2XAU9</accession>
<name>A0A8J2XAU9_ZYGB2</name>
<dbReference type="OrthoDB" id="4061106at2759"/>
<protein>
    <submittedName>
        <fullName evidence="2">ZYBA0S04-10352g1_1</fullName>
    </submittedName>
</protein>
<dbReference type="Proteomes" id="UP000019375">
    <property type="component" value="Unassembled WGS sequence"/>
</dbReference>
<evidence type="ECO:0000313" key="3">
    <source>
        <dbReference type="Proteomes" id="UP000019375"/>
    </source>
</evidence>
<proteinExistence type="predicted"/>
<evidence type="ECO:0000256" key="1">
    <source>
        <dbReference type="SAM" id="MobiDB-lite"/>
    </source>
</evidence>
<dbReference type="EMBL" id="HG316457">
    <property type="protein sequence ID" value="CDF89692.1"/>
    <property type="molecule type" value="Genomic_DNA"/>
</dbReference>
<dbReference type="AlphaFoldDB" id="A0A8J2XAU9"/>
<organism evidence="2 3">
    <name type="scientific">Zygosaccharomyces bailii (strain CLIB 213 / ATCC 58445 / CBS 680 / BCRC 21525 / NBRC 1098 / NCYC 1416 / NRRL Y-2227)</name>
    <dbReference type="NCBI Taxonomy" id="1333698"/>
    <lineage>
        <taxon>Eukaryota</taxon>
        <taxon>Fungi</taxon>
        <taxon>Dikarya</taxon>
        <taxon>Ascomycota</taxon>
        <taxon>Saccharomycotina</taxon>
        <taxon>Saccharomycetes</taxon>
        <taxon>Saccharomycetales</taxon>
        <taxon>Saccharomycetaceae</taxon>
        <taxon>Zygosaccharomyces</taxon>
    </lineage>
</organism>
<keyword evidence="3" id="KW-1185">Reference proteome</keyword>
<dbReference type="InterPro" id="IPR059185">
    <property type="entry name" value="MRP13_sacc"/>
</dbReference>